<dbReference type="AlphaFoldDB" id="A0A6C0CRT7"/>
<dbReference type="EMBL" id="MN739480">
    <property type="protein sequence ID" value="QHT07181.1"/>
    <property type="molecule type" value="Genomic_DNA"/>
</dbReference>
<reference evidence="1" key="1">
    <citation type="journal article" date="2020" name="Nature">
        <title>Giant virus diversity and host interactions through global metagenomics.</title>
        <authorList>
            <person name="Schulz F."/>
            <person name="Roux S."/>
            <person name="Paez-Espino D."/>
            <person name="Jungbluth S."/>
            <person name="Walsh D.A."/>
            <person name="Denef V.J."/>
            <person name="McMahon K.D."/>
            <person name="Konstantinidis K.T."/>
            <person name="Eloe-Fadrosh E.A."/>
            <person name="Kyrpides N.C."/>
            <person name="Woyke T."/>
        </authorList>
    </citation>
    <scope>NUCLEOTIDE SEQUENCE</scope>
    <source>
        <strain evidence="1">GVMAG-M-3300021962-46</strain>
    </source>
</reference>
<name>A0A6C0CRT7_9ZZZZ</name>
<evidence type="ECO:0000313" key="1">
    <source>
        <dbReference type="EMBL" id="QHT07181.1"/>
    </source>
</evidence>
<accession>A0A6C0CRT7</accession>
<proteinExistence type="predicted"/>
<dbReference type="InterPro" id="IPR011735">
    <property type="entry name" value="WlaTC/HtrL_glycosyltransf"/>
</dbReference>
<evidence type="ECO:0008006" key="2">
    <source>
        <dbReference type="Google" id="ProtNLM"/>
    </source>
</evidence>
<dbReference type="Pfam" id="PF09612">
    <property type="entry name" value="HtrL_YibB"/>
    <property type="match status" value="1"/>
</dbReference>
<sequence>MENITFVTALYNIQREEKGDGRKWIDYLEWFKNTLKMPLKMVIYIPKELISFVEKHRPKDYATKVVVQELEAIPYAKYEPAISAILQNPEYRAKIKHPGRVECNLPYYTIIQYSKFKWLEEVITANLFGSDYFFWIDGGISRFVPIELYTRIVEHIELPAHKFIIQCNGLLLGYPVNEGYLWDSQCLMSGGMFGGDKEVLDKLIHKIDQELEQRISKGWINNEQLLLAYLYRTFYKDLFFPIYNNTGIDFGLFHLILIR</sequence>
<organism evidence="1">
    <name type="scientific">viral metagenome</name>
    <dbReference type="NCBI Taxonomy" id="1070528"/>
    <lineage>
        <taxon>unclassified sequences</taxon>
        <taxon>metagenomes</taxon>
        <taxon>organismal metagenomes</taxon>
    </lineage>
</organism>
<protein>
    <recommendedName>
        <fullName evidence="2">Glycosyltransferase</fullName>
    </recommendedName>
</protein>